<evidence type="ECO:0000313" key="2">
    <source>
        <dbReference type="Proteomes" id="UP000789920"/>
    </source>
</evidence>
<proteinExistence type="predicted"/>
<keyword evidence="2" id="KW-1185">Reference proteome</keyword>
<dbReference type="EMBL" id="CAJVQC010013803">
    <property type="protein sequence ID" value="CAG8651329.1"/>
    <property type="molecule type" value="Genomic_DNA"/>
</dbReference>
<comment type="caution">
    <text evidence="1">The sequence shown here is derived from an EMBL/GenBank/DDBJ whole genome shotgun (WGS) entry which is preliminary data.</text>
</comment>
<feature type="non-terminal residue" evidence="1">
    <location>
        <position position="361"/>
    </location>
</feature>
<protein>
    <submittedName>
        <fullName evidence="1">16831_t:CDS:1</fullName>
    </submittedName>
</protein>
<gene>
    <name evidence="1" type="ORF">RPERSI_LOCUS7882</name>
</gene>
<accession>A0ACA9NEP3</accession>
<name>A0ACA9NEP3_9GLOM</name>
<reference evidence="1" key="1">
    <citation type="submission" date="2021-06" db="EMBL/GenBank/DDBJ databases">
        <authorList>
            <person name="Kallberg Y."/>
            <person name="Tangrot J."/>
            <person name="Rosling A."/>
        </authorList>
    </citation>
    <scope>NUCLEOTIDE SEQUENCE</scope>
    <source>
        <strain evidence="1">MA461A</strain>
    </source>
</reference>
<organism evidence="1 2">
    <name type="scientific">Racocetra persica</name>
    <dbReference type="NCBI Taxonomy" id="160502"/>
    <lineage>
        <taxon>Eukaryota</taxon>
        <taxon>Fungi</taxon>
        <taxon>Fungi incertae sedis</taxon>
        <taxon>Mucoromycota</taxon>
        <taxon>Glomeromycotina</taxon>
        <taxon>Glomeromycetes</taxon>
        <taxon>Diversisporales</taxon>
        <taxon>Gigasporaceae</taxon>
        <taxon>Racocetra</taxon>
    </lineage>
</organism>
<evidence type="ECO:0000313" key="1">
    <source>
        <dbReference type="EMBL" id="CAG8651329.1"/>
    </source>
</evidence>
<dbReference type="Proteomes" id="UP000789920">
    <property type="component" value="Unassembled WGS sequence"/>
</dbReference>
<sequence length="361" mass="42808">MSDHLDKYNCNYEKLFANFPRLKNKEVFPTLEEVYNEYQNYKKDRKEFVFFDKVLGKPWQLARCGLTDELDHQKIKLGDIVDCINQEKLQKETAKANKIFPFFRDLTKDLGLEEEADYPIYHNQLIKKKKPLVAFLICIDCMTNGIFPDEYDIEYIRKGWNKGEDDNDKKRIKDYLGLSKKQFNNLKIEPAICQIPIGQKFRAFVVFRKKQLYLLFFDPNHHFFPNKFEYPQGDNAICLIKCLTKKGNCSKFYECHPLPEKERRRLISKREREKKVKIFLNDYNAITLKLFNLTLPRRKVGQKTELSYKDKETYSTRRVLGKCSCSPHDKVEKAGGVVHWKKTPPINNGEENIETILLFEL</sequence>